<protein>
    <submittedName>
        <fullName evidence="3">Amidase</fullName>
    </submittedName>
</protein>
<evidence type="ECO:0000313" key="4">
    <source>
        <dbReference type="Proteomes" id="UP000198983"/>
    </source>
</evidence>
<feature type="region of interest" description="Disordered" evidence="1">
    <location>
        <begin position="119"/>
        <end position="143"/>
    </location>
</feature>
<dbReference type="AlphaFoldDB" id="A0A1H1LJL8"/>
<feature type="compositionally biased region" description="Low complexity" evidence="1">
    <location>
        <begin position="121"/>
        <end position="134"/>
    </location>
</feature>
<dbReference type="NCBIfam" id="NF006006">
    <property type="entry name" value="PRK08137.1"/>
    <property type="match status" value="1"/>
</dbReference>
<dbReference type="PANTHER" id="PTHR42678">
    <property type="entry name" value="AMIDASE"/>
    <property type="match status" value="1"/>
</dbReference>
<dbReference type="Gene3D" id="3.90.1300.10">
    <property type="entry name" value="Amidase signature (AS) domain"/>
    <property type="match status" value="1"/>
</dbReference>
<sequence length="556" mass="56659">MSAAAPSPGSAAPSPGSAAPSPDPAVRPLDPSPSTAEAAALNAAELRDRYATGATSAAEHVATLVRRIEEIDRSGPTLRSVLAVDPHAVDRAAERDAERARGRVRGPLHGVPVLVKDNIDTADTADTAETTDATGSGDGRTPGALPTTAGSLALAGVPTPADAPLVAALRAAGAVVVGKANLSEWANFRSGSSTSGWSAVGGLCVNPHALDRSAGGSSSGSAAAVAAGLAPLAVGTETDGSIVCPAALCGVVGIKPTVGLVSRTGVVPISHSQDTPGPIATTVADAALLLGVLAGSDPDDAATMRSGRVAYSDYTRFCRPDGLTGARIGVPRAGLWGYSAAADALAEEAVRLLAARGATIVDPADLPSVDEIRESDAELTVLSTEFRADLESYLTTRRPGGPRTLAELVAFNTDHADRELTYFGQDRFERALATRGLCDPVYVDALRTCRRLGRTHGIDAALGAGRLDALVTPAYPPAWKIDLVNGDQLSGACTTPAAIAGYPMVTVPCGAADGLPVGLAFVGTAWSEPTLIRLAYGFEQALRWRARPAYRPARIG</sequence>
<dbReference type="InterPro" id="IPR036928">
    <property type="entry name" value="AS_sf"/>
</dbReference>
<dbReference type="RefSeq" id="WP_241827731.1">
    <property type="nucleotide sequence ID" value="NZ_LT629732.1"/>
</dbReference>
<feature type="region of interest" description="Disordered" evidence="1">
    <location>
        <begin position="1"/>
        <end position="37"/>
    </location>
</feature>
<name>A0A1H1LJL8_9ACTN</name>
<dbReference type="SUPFAM" id="SSF75304">
    <property type="entry name" value="Amidase signature (AS) enzymes"/>
    <property type="match status" value="1"/>
</dbReference>
<dbReference type="STRING" id="117157.SAMN04489717_0369"/>
<accession>A0A1H1LJL8</accession>
<feature type="domain" description="Amidase" evidence="2">
    <location>
        <begin position="62"/>
        <end position="128"/>
    </location>
</feature>
<dbReference type="Pfam" id="PF01425">
    <property type="entry name" value="Amidase"/>
    <property type="match status" value="2"/>
</dbReference>
<dbReference type="InterPro" id="IPR023631">
    <property type="entry name" value="Amidase_dom"/>
</dbReference>
<evidence type="ECO:0000259" key="2">
    <source>
        <dbReference type="Pfam" id="PF01425"/>
    </source>
</evidence>
<organism evidence="3 4">
    <name type="scientific">Actinopolymorpha singaporensis</name>
    <dbReference type="NCBI Taxonomy" id="117157"/>
    <lineage>
        <taxon>Bacteria</taxon>
        <taxon>Bacillati</taxon>
        <taxon>Actinomycetota</taxon>
        <taxon>Actinomycetes</taxon>
        <taxon>Propionibacteriales</taxon>
        <taxon>Actinopolymorphaceae</taxon>
        <taxon>Actinopolymorpha</taxon>
    </lineage>
</organism>
<feature type="compositionally biased region" description="Low complexity" evidence="1">
    <location>
        <begin position="1"/>
        <end position="20"/>
    </location>
</feature>
<gene>
    <name evidence="3" type="ORF">SAMN04489717_0369</name>
</gene>
<dbReference type="Proteomes" id="UP000198983">
    <property type="component" value="Chromosome I"/>
</dbReference>
<evidence type="ECO:0000256" key="1">
    <source>
        <dbReference type="SAM" id="MobiDB-lite"/>
    </source>
</evidence>
<reference evidence="3 4" key="1">
    <citation type="submission" date="2016-10" db="EMBL/GenBank/DDBJ databases">
        <authorList>
            <person name="de Groot N.N."/>
        </authorList>
    </citation>
    <scope>NUCLEOTIDE SEQUENCE [LARGE SCALE GENOMIC DNA]</scope>
    <source>
        <strain evidence="3 4">DSM 22024</strain>
    </source>
</reference>
<evidence type="ECO:0000313" key="3">
    <source>
        <dbReference type="EMBL" id="SDR74512.1"/>
    </source>
</evidence>
<dbReference type="EMBL" id="LT629732">
    <property type="protein sequence ID" value="SDR74512.1"/>
    <property type="molecule type" value="Genomic_DNA"/>
</dbReference>
<keyword evidence="4" id="KW-1185">Reference proteome</keyword>
<dbReference type="PANTHER" id="PTHR42678:SF34">
    <property type="entry name" value="OS04G0183300 PROTEIN"/>
    <property type="match status" value="1"/>
</dbReference>
<feature type="domain" description="Amidase" evidence="2">
    <location>
        <begin position="145"/>
        <end position="531"/>
    </location>
</feature>
<proteinExistence type="predicted"/>